<evidence type="ECO:0000256" key="2">
    <source>
        <dbReference type="ARBA" id="ARBA00023125"/>
    </source>
</evidence>
<dbReference type="CDD" id="cd00093">
    <property type="entry name" value="HTH_XRE"/>
    <property type="match status" value="1"/>
</dbReference>
<gene>
    <name evidence="6" type="ORF">F7231_04095</name>
</gene>
<evidence type="ECO:0000256" key="3">
    <source>
        <dbReference type="ARBA" id="ARBA00023163"/>
    </source>
</evidence>
<dbReference type="Gene3D" id="2.10.109.10">
    <property type="entry name" value="Umud Fragment, subunit A"/>
    <property type="match status" value="1"/>
</dbReference>
<keyword evidence="7" id="KW-1185">Reference proteome</keyword>
<dbReference type="InterPro" id="IPR001387">
    <property type="entry name" value="Cro/C1-type_HTH"/>
</dbReference>
<organism evidence="6 7">
    <name type="scientific">Fibrivirga algicola</name>
    <dbReference type="NCBI Taxonomy" id="2950420"/>
    <lineage>
        <taxon>Bacteria</taxon>
        <taxon>Pseudomonadati</taxon>
        <taxon>Bacteroidota</taxon>
        <taxon>Cytophagia</taxon>
        <taxon>Cytophagales</taxon>
        <taxon>Spirosomataceae</taxon>
        <taxon>Fibrivirga</taxon>
    </lineage>
</organism>
<keyword evidence="2" id="KW-0238">DNA-binding</keyword>
<dbReference type="SMART" id="SM00530">
    <property type="entry name" value="HTH_XRE"/>
    <property type="match status" value="2"/>
</dbReference>
<feature type="domain" description="HTH cro/C1-type" evidence="5">
    <location>
        <begin position="46"/>
        <end position="101"/>
    </location>
</feature>
<reference evidence="6" key="1">
    <citation type="submission" date="2024-05" db="EMBL/GenBank/DDBJ databases">
        <authorList>
            <person name="Jung D.-H."/>
        </authorList>
    </citation>
    <scope>NUCLEOTIDE SEQUENCE</scope>
    <source>
        <strain evidence="6">JA-25</strain>
    </source>
</reference>
<dbReference type="EMBL" id="WAEL01000001">
    <property type="protein sequence ID" value="NID09340.1"/>
    <property type="molecule type" value="Genomic_DNA"/>
</dbReference>
<dbReference type="PANTHER" id="PTHR40661:SF3">
    <property type="entry name" value="FELS-1 PROPHAGE TRANSCRIPTIONAL REGULATOR"/>
    <property type="match status" value="1"/>
</dbReference>
<evidence type="ECO:0000256" key="1">
    <source>
        <dbReference type="ARBA" id="ARBA00023015"/>
    </source>
</evidence>
<evidence type="ECO:0000313" key="6">
    <source>
        <dbReference type="EMBL" id="NID09340.1"/>
    </source>
</evidence>
<feature type="domain" description="HTH cro/C1-type" evidence="5">
    <location>
        <begin position="126"/>
        <end position="184"/>
    </location>
</feature>
<dbReference type="PANTHER" id="PTHR40661">
    <property type="match status" value="1"/>
</dbReference>
<dbReference type="InterPro" id="IPR039418">
    <property type="entry name" value="LexA-like"/>
</dbReference>
<protein>
    <recommendedName>
        <fullName evidence="5">HTH cro/C1-type domain-containing protein</fullName>
    </recommendedName>
</protein>
<evidence type="ECO:0000259" key="5">
    <source>
        <dbReference type="SMART" id="SM00530"/>
    </source>
</evidence>
<feature type="region of interest" description="Disordered" evidence="4">
    <location>
        <begin position="1"/>
        <end position="38"/>
    </location>
</feature>
<dbReference type="RefSeq" id="WP_166690972.1">
    <property type="nucleotide sequence ID" value="NZ_WAEL01000001.1"/>
</dbReference>
<accession>A0ABX0QAP6</accession>
<dbReference type="InterPro" id="IPR036286">
    <property type="entry name" value="LexA/Signal_pep-like_sf"/>
</dbReference>
<proteinExistence type="predicted"/>
<evidence type="ECO:0000313" key="7">
    <source>
        <dbReference type="Proteomes" id="UP000606008"/>
    </source>
</evidence>
<dbReference type="Proteomes" id="UP000606008">
    <property type="component" value="Unassembled WGS sequence"/>
</dbReference>
<keyword evidence="3" id="KW-0804">Transcription</keyword>
<dbReference type="Pfam" id="PF00717">
    <property type="entry name" value="Peptidase_S24"/>
    <property type="match status" value="1"/>
</dbReference>
<sequence>MKKKEQMVLVGKGVPLAPESSKRAGRPAGQGETPDALRIQSGRRTRLKLVIDEHFEGNQTAFASAVSMQPTGVSHLLKKRTITDEVCLKIATYVGISAQWLLSGEGQMGDPPPPPAPDRMISEGQRLAGYRQKRGMSKRALGILMGLAPGSASVSVSKYEETEQLEPKTKQALARAFQVDEAEMRAILGGYTHLVKPVALQEEKIPIPFIPVRARAGFARSSIVEESHVMYGSELDVVYVSRDVLKAGYETERSRKDKVYVIEVDGDSMEPLLHPGYEVTAYVVDPGDWPYTTGVVAVQYRDEFVIKRIRDNRLEEDGRLTLHSDNPLGGSITVPRSEIRQIFEIDEIVKGKVK</sequence>
<dbReference type="CDD" id="cd06529">
    <property type="entry name" value="S24_LexA-like"/>
    <property type="match status" value="1"/>
</dbReference>
<keyword evidence="1" id="KW-0805">Transcription regulation</keyword>
<name>A0ABX0QAP6_9BACT</name>
<comment type="caution">
    <text evidence="6">The sequence shown here is derived from an EMBL/GenBank/DDBJ whole genome shotgun (WGS) entry which is preliminary data.</text>
</comment>
<evidence type="ECO:0000256" key="4">
    <source>
        <dbReference type="SAM" id="MobiDB-lite"/>
    </source>
</evidence>
<dbReference type="InterPro" id="IPR010982">
    <property type="entry name" value="Lambda_DNA-bd_dom_sf"/>
</dbReference>
<dbReference type="SUPFAM" id="SSF51306">
    <property type="entry name" value="LexA/Signal peptidase"/>
    <property type="match status" value="1"/>
</dbReference>
<dbReference type="InterPro" id="IPR015927">
    <property type="entry name" value="Peptidase_S24_S26A/B/C"/>
</dbReference>
<dbReference type="Gene3D" id="1.10.260.40">
    <property type="entry name" value="lambda repressor-like DNA-binding domains"/>
    <property type="match status" value="2"/>
</dbReference>